<dbReference type="GO" id="GO:0043531">
    <property type="term" value="F:ADP binding"/>
    <property type="evidence" value="ECO:0007669"/>
    <property type="project" value="InterPro"/>
</dbReference>
<dbReference type="Proteomes" id="UP001187192">
    <property type="component" value="Unassembled WGS sequence"/>
</dbReference>
<dbReference type="SUPFAM" id="SSF52200">
    <property type="entry name" value="Toll/Interleukin receptor TIR domain"/>
    <property type="match status" value="1"/>
</dbReference>
<dbReference type="GO" id="GO:0051707">
    <property type="term" value="P:response to other organism"/>
    <property type="evidence" value="ECO:0007669"/>
    <property type="project" value="UniProtKB-ARBA"/>
</dbReference>
<dbReference type="PRINTS" id="PR00364">
    <property type="entry name" value="DISEASERSIST"/>
</dbReference>
<dbReference type="GO" id="GO:0007165">
    <property type="term" value="P:signal transduction"/>
    <property type="evidence" value="ECO:0007669"/>
    <property type="project" value="InterPro"/>
</dbReference>
<dbReference type="PROSITE" id="PS50104">
    <property type="entry name" value="TIR"/>
    <property type="match status" value="1"/>
</dbReference>
<dbReference type="SMART" id="SM00255">
    <property type="entry name" value="TIR"/>
    <property type="match status" value="1"/>
</dbReference>
<evidence type="ECO:0000259" key="3">
    <source>
        <dbReference type="PROSITE" id="PS50104"/>
    </source>
</evidence>
<dbReference type="InterPro" id="IPR002182">
    <property type="entry name" value="NB-ARC"/>
</dbReference>
<dbReference type="InterPro" id="IPR027417">
    <property type="entry name" value="P-loop_NTPase"/>
</dbReference>
<dbReference type="InterPro" id="IPR035897">
    <property type="entry name" value="Toll_tir_struct_dom_sf"/>
</dbReference>
<name>A0AA88A2B9_FICCA</name>
<keyword evidence="5" id="KW-1185">Reference proteome</keyword>
<keyword evidence="1" id="KW-0677">Repeat</keyword>
<dbReference type="InterPro" id="IPR032675">
    <property type="entry name" value="LRR_dom_sf"/>
</dbReference>
<organism evidence="4 5">
    <name type="scientific">Ficus carica</name>
    <name type="common">Common fig</name>
    <dbReference type="NCBI Taxonomy" id="3494"/>
    <lineage>
        <taxon>Eukaryota</taxon>
        <taxon>Viridiplantae</taxon>
        <taxon>Streptophyta</taxon>
        <taxon>Embryophyta</taxon>
        <taxon>Tracheophyta</taxon>
        <taxon>Spermatophyta</taxon>
        <taxon>Magnoliopsida</taxon>
        <taxon>eudicotyledons</taxon>
        <taxon>Gunneridae</taxon>
        <taxon>Pentapetalae</taxon>
        <taxon>rosids</taxon>
        <taxon>fabids</taxon>
        <taxon>Rosales</taxon>
        <taxon>Moraceae</taxon>
        <taxon>Ficeae</taxon>
        <taxon>Ficus</taxon>
    </lineage>
</organism>
<dbReference type="AlphaFoldDB" id="A0AA88A2B9"/>
<dbReference type="Pfam" id="PF01582">
    <property type="entry name" value="TIR"/>
    <property type="match status" value="1"/>
</dbReference>
<gene>
    <name evidence="4" type="ORF">TIFTF001_012414</name>
</gene>
<feature type="domain" description="TIR" evidence="3">
    <location>
        <begin position="17"/>
        <end position="180"/>
    </location>
</feature>
<evidence type="ECO:0000256" key="2">
    <source>
        <dbReference type="ARBA" id="ARBA00023027"/>
    </source>
</evidence>
<reference evidence="4" key="1">
    <citation type="submission" date="2023-07" db="EMBL/GenBank/DDBJ databases">
        <title>draft genome sequence of fig (Ficus carica).</title>
        <authorList>
            <person name="Takahashi T."/>
            <person name="Nishimura K."/>
        </authorList>
    </citation>
    <scope>NUCLEOTIDE SEQUENCE</scope>
</reference>
<dbReference type="PANTHER" id="PTHR11017">
    <property type="entry name" value="LEUCINE-RICH REPEAT-CONTAINING PROTEIN"/>
    <property type="match status" value="1"/>
</dbReference>
<proteinExistence type="predicted"/>
<dbReference type="InterPro" id="IPR044974">
    <property type="entry name" value="Disease_R_plants"/>
</dbReference>
<dbReference type="Pfam" id="PF00931">
    <property type="entry name" value="NB-ARC"/>
    <property type="match status" value="1"/>
</dbReference>
<evidence type="ECO:0000313" key="4">
    <source>
        <dbReference type="EMBL" id="GMN43222.1"/>
    </source>
</evidence>
<dbReference type="Pfam" id="PF23598">
    <property type="entry name" value="LRR_14"/>
    <property type="match status" value="1"/>
</dbReference>
<dbReference type="GO" id="GO:0006952">
    <property type="term" value="P:defense response"/>
    <property type="evidence" value="ECO:0007669"/>
    <property type="project" value="UniProtKB-KW"/>
</dbReference>
<protein>
    <recommendedName>
        <fullName evidence="3">TIR domain-containing protein</fullName>
    </recommendedName>
</protein>
<keyword evidence="2" id="KW-0520">NAD</keyword>
<dbReference type="InterPro" id="IPR000157">
    <property type="entry name" value="TIR_dom"/>
</dbReference>
<dbReference type="SUPFAM" id="SSF52540">
    <property type="entry name" value="P-loop containing nucleoside triphosphate hydrolases"/>
    <property type="match status" value="1"/>
</dbReference>
<dbReference type="InterPro" id="IPR055414">
    <property type="entry name" value="LRR_R13L4/SHOC2-like"/>
</dbReference>
<dbReference type="EMBL" id="BTGU01000016">
    <property type="protein sequence ID" value="GMN43222.1"/>
    <property type="molecule type" value="Genomic_DNA"/>
</dbReference>
<comment type="caution">
    <text evidence="4">The sequence shown here is derived from an EMBL/GenBank/DDBJ whole genome shotgun (WGS) entry which is preliminary data.</text>
</comment>
<dbReference type="Gene3D" id="3.40.50.10140">
    <property type="entry name" value="Toll/interleukin-1 receptor homology (TIR) domain"/>
    <property type="match status" value="1"/>
</dbReference>
<sequence>MAVAAASSSSSSSMATEKHDVFLSFRGEDTRDNFTSHLYNALERRKVVIYIDNQLIRGEQILCGLLKAMEESKLWIVIFSQNYASSSWCLDELLHILECDHKMGRVVPVFYRVDSSCVRKQRGSYKKALDDLAKRYDADKLAKWKDALTKAANLSGWSTQDSRSESELVEKIVGDIIKKLKNMAPHIASEGLVGVHQPIQQIESLLDIGSDDVRIIGIWGMAGIGKTTLAHAIFDKLDLPNLKYINLSFSKNLIEMPDLSQAPNLEVLSLFGCRNFNNIPKIENIADLDLSGTAIEELPEWIGSSRNLCKLTLIHCKSLQNIPSNIFQWESLKELHLSCCSSLKKIPDFPRLSLEDLELNETRLKENLHVPMDSSEELDESKVEGSISLKIGNCQLKSLVYLDLSWCSSLEKIPELPRTLERLDLSETTIDEVPSSIGLLSDLKYLSLEKCKRLRSLPTSICKLQSLYTLNLAGCSKFENFPEILKPMKGLFYLDLSETGIKDLPSSVENLVSLRELFLGFCPNLKFVPISIYKLQGLTKLELSGFSELLNCHSPTVARLANLKELILSDSDMSEIPDNFLRSGKSVDTPRMKFPTLQRFWIRNCKNLRSLPELPFAVEVLDARGCTSLETVSRSSIAILHQDRWEYPFGACVLFLNCVKLNESARSNIIAVHSLEFYAWPLSCWEHLEYRVIYEKTTIVNSDHVFFMYEPRILKACKAVEGTITEVSFHFFPPYFSEVKRCGIRLLYRQEADDRFASDPDYWKSDDEDSDSISEEIAEPSGSKLVLEYDRENEGDERPSKSEIVEEFGFAGDHDVAGESIAREDDVVNNSSRSRGGENLFEFKATENNDESKSSISCGCLLFLSHVRGKYMYFHLKL</sequence>
<dbReference type="FunFam" id="3.40.50.10140:FF:000007">
    <property type="entry name" value="Disease resistance protein (TIR-NBS-LRR class)"/>
    <property type="match status" value="1"/>
</dbReference>
<dbReference type="PANTHER" id="PTHR11017:SF479">
    <property type="entry name" value="DISEASE RESISTANCE PROTEIN (TIR-NBS-LRR CLASS) FAMILY"/>
    <property type="match status" value="1"/>
</dbReference>
<evidence type="ECO:0000256" key="1">
    <source>
        <dbReference type="ARBA" id="ARBA00022737"/>
    </source>
</evidence>
<accession>A0AA88A2B9</accession>
<evidence type="ECO:0000313" key="5">
    <source>
        <dbReference type="Proteomes" id="UP001187192"/>
    </source>
</evidence>
<dbReference type="Gene3D" id="3.80.10.10">
    <property type="entry name" value="Ribonuclease Inhibitor"/>
    <property type="match status" value="2"/>
</dbReference>
<dbReference type="SUPFAM" id="SSF52047">
    <property type="entry name" value="RNI-like"/>
    <property type="match status" value="1"/>
</dbReference>